<dbReference type="KEGG" id="liu:OU989_10525"/>
<accession>A0AAJ5UVW1</accession>
<name>A0AAJ5UVW1_9BACI</name>
<protein>
    <submittedName>
        <fullName evidence="1">Uncharacterized protein</fullName>
    </submittedName>
</protein>
<dbReference type="AlphaFoldDB" id="A0AAJ5UVW1"/>
<evidence type="ECO:0000313" key="1">
    <source>
        <dbReference type="EMBL" id="WDV08878.1"/>
    </source>
</evidence>
<organism evidence="1 2">
    <name type="scientific">Lysinibacillus irui</name>
    <dbReference type="NCBI Taxonomy" id="2998077"/>
    <lineage>
        <taxon>Bacteria</taxon>
        <taxon>Bacillati</taxon>
        <taxon>Bacillota</taxon>
        <taxon>Bacilli</taxon>
        <taxon>Bacillales</taxon>
        <taxon>Bacillaceae</taxon>
        <taxon>Lysinibacillus</taxon>
    </lineage>
</organism>
<dbReference type="EMBL" id="CP113527">
    <property type="protein sequence ID" value="WDV08878.1"/>
    <property type="molecule type" value="Genomic_DNA"/>
</dbReference>
<dbReference type="Proteomes" id="UP001219585">
    <property type="component" value="Chromosome"/>
</dbReference>
<reference evidence="1" key="1">
    <citation type="submission" date="2022-11" db="EMBL/GenBank/DDBJ databases">
        <title>Lysinibacillus irui.</title>
        <authorList>
            <person name="Akintayo S.O."/>
        </authorList>
    </citation>
    <scope>NUCLEOTIDE SEQUENCE</scope>
    <source>
        <strain evidence="1">IRB4-01</strain>
    </source>
</reference>
<proteinExistence type="predicted"/>
<dbReference type="RefSeq" id="WP_274797103.1">
    <property type="nucleotide sequence ID" value="NZ_CP113527.1"/>
</dbReference>
<evidence type="ECO:0000313" key="2">
    <source>
        <dbReference type="Proteomes" id="UP001219585"/>
    </source>
</evidence>
<sequence>MYKTITFAVDTKYNNPIQETFTFEQLGIDEQLSDIEMKNKLILYLRIGSVIDSIFPIVL</sequence>
<gene>
    <name evidence="1" type="ORF">OU989_10525</name>
</gene>